<keyword evidence="5" id="KW-0067">ATP-binding</keyword>
<evidence type="ECO:0000256" key="7">
    <source>
        <dbReference type="ARBA" id="ARBA00023172"/>
    </source>
</evidence>
<dbReference type="GO" id="GO:0016787">
    <property type="term" value="F:hydrolase activity"/>
    <property type="evidence" value="ECO:0007669"/>
    <property type="project" value="UniProtKB-KW"/>
</dbReference>
<accession>A0A382MLR8</accession>
<dbReference type="InterPro" id="IPR008824">
    <property type="entry name" value="RuvB-like_N"/>
</dbReference>
<dbReference type="SUPFAM" id="SSF52540">
    <property type="entry name" value="P-loop containing nucleoside triphosphate hydrolases"/>
    <property type="match status" value="1"/>
</dbReference>
<keyword evidence="6" id="KW-0238">DNA-binding</keyword>
<dbReference type="NCBIfam" id="TIGR00635">
    <property type="entry name" value="ruvB"/>
    <property type="match status" value="1"/>
</dbReference>
<evidence type="ECO:0000256" key="3">
    <source>
        <dbReference type="ARBA" id="ARBA00022763"/>
    </source>
</evidence>
<name>A0A382MLR8_9ZZZZ</name>
<gene>
    <name evidence="10" type="ORF">METZ01_LOCUS302424</name>
</gene>
<feature type="domain" description="AAA+ ATPase" evidence="9">
    <location>
        <begin position="53"/>
        <end position="186"/>
    </location>
</feature>
<keyword evidence="8" id="KW-0234">DNA repair</keyword>
<dbReference type="Pfam" id="PF05496">
    <property type="entry name" value="RuvB_N"/>
    <property type="match status" value="1"/>
</dbReference>
<evidence type="ECO:0000256" key="2">
    <source>
        <dbReference type="ARBA" id="ARBA00022741"/>
    </source>
</evidence>
<feature type="non-terminal residue" evidence="10">
    <location>
        <position position="329"/>
    </location>
</feature>
<dbReference type="InterPro" id="IPR036390">
    <property type="entry name" value="WH_DNA-bd_sf"/>
</dbReference>
<organism evidence="10">
    <name type="scientific">marine metagenome</name>
    <dbReference type="NCBI Taxonomy" id="408172"/>
    <lineage>
        <taxon>unclassified sequences</taxon>
        <taxon>metagenomes</taxon>
        <taxon>ecological metagenomes</taxon>
    </lineage>
</organism>
<dbReference type="InterPro" id="IPR027417">
    <property type="entry name" value="P-loop_NTPase"/>
</dbReference>
<sequence>MNDNRLVSGSVNEDDLNVDSSLRPRSLSTYVGQNSIKKNLGIGITAAKQRGEPLDHLLLYGPPGLGKTTLANIVSSEMGVRIKTTSGPAIERPGDMVAILSQLQQDDILFIDEIHRLNRVVEEVLYPAMEDFFVTWVIDKGLKARSMNLSLKPFTLIGATTRYGMVSAPLRDRFGSIHRLEFYDEEDMSKIVLRSARILEIEADPVGISEIAKRARGTPRVANRLLRRVRDYAQVMADNVITAEVSTTALSDLSVDALGLDGVDRNVLECIIEKFEGGPVGLDTIAASINEESDTIEDVYEPFLLQLGFLDRTQRGRIATRRAYEHLGY</sequence>
<evidence type="ECO:0000256" key="5">
    <source>
        <dbReference type="ARBA" id="ARBA00022840"/>
    </source>
</evidence>
<dbReference type="Gene3D" id="1.10.10.10">
    <property type="entry name" value="Winged helix-like DNA-binding domain superfamily/Winged helix DNA-binding domain"/>
    <property type="match status" value="1"/>
</dbReference>
<keyword evidence="4" id="KW-0378">Hydrolase</keyword>
<dbReference type="Gene3D" id="1.10.8.60">
    <property type="match status" value="1"/>
</dbReference>
<dbReference type="HAMAP" id="MF_00016">
    <property type="entry name" value="DNA_HJ_migration_RuvB"/>
    <property type="match status" value="1"/>
</dbReference>
<evidence type="ECO:0000256" key="1">
    <source>
        <dbReference type="ARBA" id="ARBA00022490"/>
    </source>
</evidence>
<dbReference type="Pfam" id="PF05491">
    <property type="entry name" value="WHD_RuvB"/>
    <property type="match status" value="1"/>
</dbReference>
<dbReference type="GO" id="GO:0003677">
    <property type="term" value="F:DNA binding"/>
    <property type="evidence" value="ECO:0007669"/>
    <property type="project" value="UniProtKB-KW"/>
</dbReference>
<dbReference type="GO" id="GO:0006310">
    <property type="term" value="P:DNA recombination"/>
    <property type="evidence" value="ECO:0007669"/>
    <property type="project" value="UniProtKB-KW"/>
</dbReference>
<dbReference type="Pfam" id="PF17864">
    <property type="entry name" value="AAA_lid_4"/>
    <property type="match status" value="1"/>
</dbReference>
<evidence type="ECO:0000256" key="6">
    <source>
        <dbReference type="ARBA" id="ARBA00023125"/>
    </source>
</evidence>
<keyword evidence="2" id="KW-0547">Nucleotide-binding</keyword>
<proteinExistence type="inferred from homology"/>
<dbReference type="EMBL" id="UINC01094378">
    <property type="protein sequence ID" value="SVC49570.1"/>
    <property type="molecule type" value="Genomic_DNA"/>
</dbReference>
<dbReference type="InterPro" id="IPR036388">
    <property type="entry name" value="WH-like_DNA-bd_sf"/>
</dbReference>
<dbReference type="Gene3D" id="3.40.50.300">
    <property type="entry name" value="P-loop containing nucleotide triphosphate hydrolases"/>
    <property type="match status" value="1"/>
</dbReference>
<dbReference type="InterPro" id="IPR003593">
    <property type="entry name" value="AAA+_ATPase"/>
</dbReference>
<evidence type="ECO:0000256" key="4">
    <source>
        <dbReference type="ARBA" id="ARBA00022801"/>
    </source>
</evidence>
<dbReference type="InterPro" id="IPR041445">
    <property type="entry name" value="AAA_lid_4"/>
</dbReference>
<keyword evidence="3" id="KW-0227">DNA damage</keyword>
<dbReference type="PANTHER" id="PTHR42848:SF1">
    <property type="entry name" value="HOLLIDAY JUNCTION BRANCH MIGRATION COMPLEX SUBUNIT RUVB"/>
    <property type="match status" value="1"/>
</dbReference>
<dbReference type="NCBIfam" id="NF000868">
    <property type="entry name" value="PRK00080.1"/>
    <property type="match status" value="1"/>
</dbReference>
<dbReference type="CDD" id="cd00009">
    <property type="entry name" value="AAA"/>
    <property type="match status" value="1"/>
</dbReference>
<dbReference type="AlphaFoldDB" id="A0A382MLR8"/>
<keyword evidence="7" id="KW-0233">DNA recombination</keyword>
<dbReference type="PANTHER" id="PTHR42848">
    <property type="match status" value="1"/>
</dbReference>
<dbReference type="GO" id="GO:0006281">
    <property type="term" value="P:DNA repair"/>
    <property type="evidence" value="ECO:0007669"/>
    <property type="project" value="UniProtKB-KW"/>
</dbReference>
<dbReference type="InterPro" id="IPR004605">
    <property type="entry name" value="DNA_helicase_Holl-junc_RuvB"/>
</dbReference>
<protein>
    <recommendedName>
        <fullName evidence="9">AAA+ ATPase domain-containing protein</fullName>
    </recommendedName>
</protein>
<dbReference type="GO" id="GO:0009378">
    <property type="term" value="F:four-way junction helicase activity"/>
    <property type="evidence" value="ECO:0007669"/>
    <property type="project" value="InterPro"/>
</dbReference>
<dbReference type="SMART" id="SM00382">
    <property type="entry name" value="AAA"/>
    <property type="match status" value="1"/>
</dbReference>
<evidence type="ECO:0000256" key="8">
    <source>
        <dbReference type="ARBA" id="ARBA00023204"/>
    </source>
</evidence>
<dbReference type="SUPFAM" id="SSF46785">
    <property type="entry name" value="Winged helix' DNA-binding domain"/>
    <property type="match status" value="1"/>
</dbReference>
<evidence type="ECO:0000313" key="10">
    <source>
        <dbReference type="EMBL" id="SVC49570.1"/>
    </source>
</evidence>
<dbReference type="GO" id="GO:0005524">
    <property type="term" value="F:ATP binding"/>
    <property type="evidence" value="ECO:0007669"/>
    <property type="project" value="UniProtKB-KW"/>
</dbReference>
<reference evidence="10" key="1">
    <citation type="submission" date="2018-05" db="EMBL/GenBank/DDBJ databases">
        <authorList>
            <person name="Lanie J.A."/>
            <person name="Ng W.-L."/>
            <person name="Kazmierczak K.M."/>
            <person name="Andrzejewski T.M."/>
            <person name="Davidsen T.M."/>
            <person name="Wayne K.J."/>
            <person name="Tettelin H."/>
            <person name="Glass J.I."/>
            <person name="Rusch D."/>
            <person name="Podicherti R."/>
            <person name="Tsui H.-C.T."/>
            <person name="Winkler M.E."/>
        </authorList>
    </citation>
    <scope>NUCLEOTIDE SEQUENCE</scope>
</reference>
<dbReference type="InterPro" id="IPR008823">
    <property type="entry name" value="RuvB_wg_C"/>
</dbReference>
<keyword evidence="1" id="KW-0963">Cytoplasm</keyword>
<evidence type="ECO:0000259" key="9">
    <source>
        <dbReference type="SMART" id="SM00382"/>
    </source>
</evidence>